<comment type="caution">
    <text evidence="2">The sequence shown here is derived from an EMBL/GenBank/DDBJ whole genome shotgun (WGS) entry which is preliminary data.</text>
</comment>
<feature type="region of interest" description="Disordered" evidence="1">
    <location>
        <begin position="154"/>
        <end position="183"/>
    </location>
</feature>
<protein>
    <submittedName>
        <fullName evidence="2">Uncharacterized protein</fullName>
    </submittedName>
</protein>
<evidence type="ECO:0000256" key="1">
    <source>
        <dbReference type="SAM" id="MobiDB-lite"/>
    </source>
</evidence>
<sequence>MEFVPTTMLDAMCQYHDLVYQNRPNSLERDYDKEFKIMVDMWAQANAGDGWTGPTHFERNRVIPLIKTIFAMKYAIGSESPWTKALMPSLLKGFFKDYKLHLKDNWSDGYLKLSRVKESPLISMDKMYDNSFMSIRKHRGDPAYQALNDTFDAMEDKRTREDDIEEEGENKQPKLEIEETEERGFIRPASPDIARRVGEEALTNARDTPRSSEIENKDNMSLQRSSGTQTQEVQTAKKGGFEGSGTEFVGGVTILDWVLLDH</sequence>
<feature type="compositionally biased region" description="Polar residues" evidence="1">
    <location>
        <begin position="219"/>
        <end position="234"/>
    </location>
</feature>
<feature type="compositionally biased region" description="Basic and acidic residues" evidence="1">
    <location>
        <begin position="207"/>
        <end position="218"/>
    </location>
</feature>
<dbReference type="EMBL" id="LRGB01003205">
    <property type="protein sequence ID" value="KZS03792.1"/>
    <property type="molecule type" value="Genomic_DNA"/>
</dbReference>
<feature type="region of interest" description="Disordered" evidence="1">
    <location>
        <begin position="200"/>
        <end position="245"/>
    </location>
</feature>
<name>A0A164L4P8_9CRUS</name>
<evidence type="ECO:0000313" key="3">
    <source>
        <dbReference type="Proteomes" id="UP000076858"/>
    </source>
</evidence>
<dbReference type="Proteomes" id="UP000076858">
    <property type="component" value="Unassembled WGS sequence"/>
</dbReference>
<organism evidence="2 3">
    <name type="scientific">Daphnia magna</name>
    <dbReference type="NCBI Taxonomy" id="35525"/>
    <lineage>
        <taxon>Eukaryota</taxon>
        <taxon>Metazoa</taxon>
        <taxon>Ecdysozoa</taxon>
        <taxon>Arthropoda</taxon>
        <taxon>Crustacea</taxon>
        <taxon>Branchiopoda</taxon>
        <taxon>Diplostraca</taxon>
        <taxon>Cladocera</taxon>
        <taxon>Anomopoda</taxon>
        <taxon>Daphniidae</taxon>
        <taxon>Daphnia</taxon>
    </lineage>
</organism>
<dbReference type="AlphaFoldDB" id="A0A164L4P8"/>
<reference evidence="2 3" key="1">
    <citation type="submission" date="2016-03" db="EMBL/GenBank/DDBJ databases">
        <title>EvidentialGene: Evidence-directed Construction of Genes on Genomes.</title>
        <authorList>
            <person name="Gilbert D.G."/>
            <person name="Choi J.-H."/>
            <person name="Mockaitis K."/>
            <person name="Colbourne J."/>
            <person name="Pfrender M."/>
        </authorList>
    </citation>
    <scope>NUCLEOTIDE SEQUENCE [LARGE SCALE GENOMIC DNA]</scope>
    <source>
        <strain evidence="2 3">Xinb3</strain>
        <tissue evidence="2">Complete organism</tissue>
    </source>
</reference>
<feature type="compositionally biased region" description="Basic and acidic residues" evidence="1">
    <location>
        <begin position="169"/>
        <end position="183"/>
    </location>
</feature>
<proteinExistence type="predicted"/>
<accession>A0A164L4P8</accession>
<gene>
    <name evidence="2" type="ORF">APZ42_033396</name>
</gene>
<evidence type="ECO:0000313" key="2">
    <source>
        <dbReference type="EMBL" id="KZS03792.1"/>
    </source>
</evidence>
<keyword evidence="3" id="KW-1185">Reference proteome</keyword>